<sequence>MGMKLANTVVGILLVGAIEGRNLAKRQAEEVNVSESPEVAPTQIPIEVLLNITGVPPTGEPPLDGRPDENGNETRPSGPGGNRGPGGHRGGRHSSESNSREDSIEGSGAPQQGGPGGRGGRRSSESNSNESNSFEGSGFDFGSDSGSDESPESNEQGFWDIFVFNRKR</sequence>
<feature type="chain" id="PRO_5029008624" evidence="2">
    <location>
        <begin position="21"/>
        <end position="168"/>
    </location>
</feature>
<dbReference type="Proteomes" id="UP000492821">
    <property type="component" value="Unassembled WGS sequence"/>
</dbReference>
<feature type="region of interest" description="Disordered" evidence="1">
    <location>
        <begin position="50"/>
        <end position="168"/>
    </location>
</feature>
<reference evidence="4" key="2">
    <citation type="submission" date="2020-10" db="UniProtKB">
        <authorList>
            <consortium name="WormBaseParasite"/>
        </authorList>
    </citation>
    <scope>IDENTIFICATION</scope>
</reference>
<dbReference type="WBParaSite" id="Pan_g19985.t1">
    <property type="protein sequence ID" value="Pan_g19985.t1"/>
    <property type="gene ID" value="Pan_g19985"/>
</dbReference>
<organism evidence="3 4">
    <name type="scientific">Panagrellus redivivus</name>
    <name type="common">Microworm</name>
    <dbReference type="NCBI Taxonomy" id="6233"/>
    <lineage>
        <taxon>Eukaryota</taxon>
        <taxon>Metazoa</taxon>
        <taxon>Ecdysozoa</taxon>
        <taxon>Nematoda</taxon>
        <taxon>Chromadorea</taxon>
        <taxon>Rhabditida</taxon>
        <taxon>Tylenchina</taxon>
        <taxon>Panagrolaimomorpha</taxon>
        <taxon>Panagrolaimoidea</taxon>
        <taxon>Panagrolaimidae</taxon>
        <taxon>Panagrellus</taxon>
    </lineage>
</organism>
<reference evidence="3" key="1">
    <citation type="journal article" date="2013" name="Genetics">
        <title>The draft genome and transcriptome of Panagrellus redivivus are shaped by the harsh demands of a free-living lifestyle.</title>
        <authorList>
            <person name="Srinivasan J."/>
            <person name="Dillman A.R."/>
            <person name="Macchietto M.G."/>
            <person name="Heikkinen L."/>
            <person name="Lakso M."/>
            <person name="Fracchia K.M."/>
            <person name="Antoshechkin I."/>
            <person name="Mortazavi A."/>
            <person name="Wong G."/>
            <person name="Sternberg P.W."/>
        </authorList>
    </citation>
    <scope>NUCLEOTIDE SEQUENCE [LARGE SCALE GENOMIC DNA]</scope>
    <source>
        <strain evidence="3">MT8872</strain>
    </source>
</reference>
<keyword evidence="2" id="KW-0732">Signal</keyword>
<feature type="compositionally biased region" description="Gly residues" evidence="1">
    <location>
        <begin position="78"/>
        <end position="88"/>
    </location>
</feature>
<feature type="compositionally biased region" description="Low complexity" evidence="1">
    <location>
        <begin position="125"/>
        <end position="145"/>
    </location>
</feature>
<protein>
    <submittedName>
        <fullName evidence="4">Secreted protein</fullName>
    </submittedName>
</protein>
<name>A0A7E4VFU4_PANRE</name>
<evidence type="ECO:0000256" key="1">
    <source>
        <dbReference type="SAM" id="MobiDB-lite"/>
    </source>
</evidence>
<proteinExistence type="predicted"/>
<evidence type="ECO:0000313" key="3">
    <source>
        <dbReference type="Proteomes" id="UP000492821"/>
    </source>
</evidence>
<keyword evidence="3" id="KW-1185">Reference proteome</keyword>
<evidence type="ECO:0000313" key="4">
    <source>
        <dbReference type="WBParaSite" id="Pan_g19985.t1"/>
    </source>
</evidence>
<accession>A0A7E4VFU4</accession>
<dbReference type="AlphaFoldDB" id="A0A7E4VFU4"/>
<evidence type="ECO:0000256" key="2">
    <source>
        <dbReference type="SAM" id="SignalP"/>
    </source>
</evidence>
<feature type="signal peptide" evidence="2">
    <location>
        <begin position="1"/>
        <end position="20"/>
    </location>
</feature>
<feature type="compositionally biased region" description="Basic and acidic residues" evidence="1">
    <location>
        <begin position="93"/>
        <end position="103"/>
    </location>
</feature>